<evidence type="ECO:0000313" key="12">
    <source>
        <dbReference type="EMBL" id="PTW01716.1"/>
    </source>
</evidence>
<evidence type="ECO:0000259" key="11">
    <source>
        <dbReference type="PROSITE" id="PS51755"/>
    </source>
</evidence>
<evidence type="ECO:0000256" key="2">
    <source>
        <dbReference type="ARBA" id="ARBA00022553"/>
    </source>
</evidence>
<dbReference type="OrthoDB" id="9802426at2"/>
<keyword evidence="5 9" id="KW-0238">DNA-binding</keyword>
<evidence type="ECO:0000256" key="1">
    <source>
        <dbReference type="ARBA" id="ARBA00018672"/>
    </source>
</evidence>
<keyword evidence="4" id="KW-0805">Transcription regulation</keyword>
<dbReference type="FunFam" id="3.40.50.2300:FF:000001">
    <property type="entry name" value="DNA-binding response regulator PhoB"/>
    <property type="match status" value="1"/>
</dbReference>
<sequence>MKKILIVEDEQKIRKVIKSYLQDEYNIFEAVNGKEALSLFKTKNFDLIILDLMLPEISGEEVCQTIRQVSEVPIIMLTAKSSEENKIEGFDYGADDYLTKPFSPRELLARTRAILRRSSNQNRASIISLNRGEFKIYPDEMTVKKEGQECDLTSTEFKILMTLINNAGQVLSREQLADQVMGLEFSGFDRTIDAHIKNIRKKMNLDKDQYIVTVYGAGYKFTGDI</sequence>
<dbReference type="GO" id="GO:0000976">
    <property type="term" value="F:transcription cis-regulatory region binding"/>
    <property type="evidence" value="ECO:0007669"/>
    <property type="project" value="TreeGrafter"/>
</dbReference>
<dbReference type="CDD" id="cd17574">
    <property type="entry name" value="REC_OmpR"/>
    <property type="match status" value="1"/>
</dbReference>
<dbReference type="InterPro" id="IPR016032">
    <property type="entry name" value="Sig_transdc_resp-reg_C-effctor"/>
</dbReference>
<dbReference type="SMART" id="SM00448">
    <property type="entry name" value="REC"/>
    <property type="match status" value="1"/>
</dbReference>
<evidence type="ECO:0000256" key="7">
    <source>
        <dbReference type="ARBA" id="ARBA00024867"/>
    </source>
</evidence>
<dbReference type="Pfam" id="PF00486">
    <property type="entry name" value="Trans_reg_C"/>
    <property type="match status" value="1"/>
</dbReference>
<dbReference type="Gene3D" id="3.40.50.2300">
    <property type="match status" value="1"/>
</dbReference>
<feature type="domain" description="Response regulatory" evidence="10">
    <location>
        <begin position="3"/>
        <end position="115"/>
    </location>
</feature>
<dbReference type="InterPro" id="IPR011006">
    <property type="entry name" value="CheY-like_superfamily"/>
</dbReference>
<comment type="caution">
    <text evidence="12">The sequence shown here is derived from an EMBL/GenBank/DDBJ whole genome shotgun (WGS) entry which is preliminary data.</text>
</comment>
<protein>
    <recommendedName>
        <fullName evidence="1">Stage 0 sporulation protein A homolog</fullName>
    </recommendedName>
</protein>
<dbReference type="GO" id="GO:0000156">
    <property type="term" value="F:phosphorelay response regulator activity"/>
    <property type="evidence" value="ECO:0007669"/>
    <property type="project" value="TreeGrafter"/>
</dbReference>
<evidence type="ECO:0000313" key="13">
    <source>
        <dbReference type="Proteomes" id="UP000244089"/>
    </source>
</evidence>
<keyword evidence="2 8" id="KW-0597">Phosphoprotein</keyword>
<dbReference type="Pfam" id="PF00072">
    <property type="entry name" value="Response_reg"/>
    <property type="match status" value="1"/>
</dbReference>
<dbReference type="PROSITE" id="PS51755">
    <property type="entry name" value="OMPR_PHOB"/>
    <property type="match status" value="1"/>
</dbReference>
<evidence type="ECO:0000256" key="3">
    <source>
        <dbReference type="ARBA" id="ARBA00023012"/>
    </source>
</evidence>
<feature type="domain" description="OmpR/PhoB-type" evidence="11">
    <location>
        <begin position="124"/>
        <end position="223"/>
    </location>
</feature>
<dbReference type="SUPFAM" id="SSF52172">
    <property type="entry name" value="CheY-like"/>
    <property type="match status" value="1"/>
</dbReference>
<dbReference type="CDD" id="cd00383">
    <property type="entry name" value="trans_reg_C"/>
    <property type="match status" value="1"/>
</dbReference>
<evidence type="ECO:0000259" key="10">
    <source>
        <dbReference type="PROSITE" id="PS50110"/>
    </source>
</evidence>
<dbReference type="SUPFAM" id="SSF46894">
    <property type="entry name" value="C-terminal effector domain of the bipartite response regulators"/>
    <property type="match status" value="1"/>
</dbReference>
<evidence type="ECO:0000256" key="5">
    <source>
        <dbReference type="ARBA" id="ARBA00023125"/>
    </source>
</evidence>
<evidence type="ECO:0000256" key="6">
    <source>
        <dbReference type="ARBA" id="ARBA00023163"/>
    </source>
</evidence>
<dbReference type="InterPro" id="IPR039420">
    <property type="entry name" value="WalR-like"/>
</dbReference>
<dbReference type="Gene3D" id="6.10.250.690">
    <property type="match status" value="1"/>
</dbReference>
<dbReference type="PROSITE" id="PS50110">
    <property type="entry name" value="RESPONSE_REGULATORY"/>
    <property type="match status" value="1"/>
</dbReference>
<dbReference type="RefSeq" id="WP_108138423.1">
    <property type="nucleotide sequence ID" value="NZ_QAXS01000004.1"/>
</dbReference>
<organism evidence="12 13">
    <name type="scientific">Halanaerobium saccharolyticum</name>
    <dbReference type="NCBI Taxonomy" id="43595"/>
    <lineage>
        <taxon>Bacteria</taxon>
        <taxon>Bacillati</taxon>
        <taxon>Bacillota</taxon>
        <taxon>Clostridia</taxon>
        <taxon>Halanaerobiales</taxon>
        <taxon>Halanaerobiaceae</taxon>
        <taxon>Halanaerobium</taxon>
    </lineage>
</organism>
<name>A0A2T5RPG1_9FIRM</name>
<reference evidence="12 13" key="1">
    <citation type="submission" date="2018-04" db="EMBL/GenBank/DDBJ databases">
        <title>Subsurface microbial communities from deep shales in Ohio and West Virginia, USA.</title>
        <authorList>
            <person name="Wrighton K."/>
        </authorList>
    </citation>
    <scope>NUCLEOTIDE SEQUENCE [LARGE SCALE GENOMIC DNA]</scope>
    <source>
        <strain evidence="12 13">WC1</strain>
    </source>
</reference>
<comment type="function">
    <text evidence="7">May play the central regulatory role in sporulation. It may be an element of the effector pathway responsible for the activation of sporulation genes in response to nutritional stress. Spo0A may act in concert with spo0H (a sigma factor) to control the expression of some genes that are critical to the sporulation process.</text>
</comment>
<dbReference type="AlphaFoldDB" id="A0A2T5RPG1"/>
<dbReference type="InterPro" id="IPR001789">
    <property type="entry name" value="Sig_transdc_resp-reg_receiver"/>
</dbReference>
<evidence type="ECO:0000256" key="8">
    <source>
        <dbReference type="PROSITE-ProRule" id="PRU00169"/>
    </source>
</evidence>
<dbReference type="PANTHER" id="PTHR48111">
    <property type="entry name" value="REGULATOR OF RPOS"/>
    <property type="match status" value="1"/>
</dbReference>
<feature type="modified residue" description="4-aspartylphosphate" evidence="8">
    <location>
        <position position="51"/>
    </location>
</feature>
<dbReference type="InterPro" id="IPR036388">
    <property type="entry name" value="WH-like_DNA-bd_sf"/>
</dbReference>
<dbReference type="PANTHER" id="PTHR48111:SF73">
    <property type="entry name" value="ALKALINE PHOSPHATASE SYNTHESIS TRANSCRIPTIONAL REGULATORY PROTEIN PHOP"/>
    <property type="match status" value="1"/>
</dbReference>
<keyword evidence="6" id="KW-0804">Transcription</keyword>
<proteinExistence type="predicted"/>
<evidence type="ECO:0000256" key="4">
    <source>
        <dbReference type="ARBA" id="ARBA00023015"/>
    </source>
</evidence>
<keyword evidence="3" id="KW-0902">Two-component regulatory system</keyword>
<dbReference type="Gene3D" id="1.10.10.10">
    <property type="entry name" value="Winged helix-like DNA-binding domain superfamily/Winged helix DNA-binding domain"/>
    <property type="match status" value="1"/>
</dbReference>
<accession>A0A2T5RPG1</accession>
<dbReference type="GO" id="GO:0032993">
    <property type="term" value="C:protein-DNA complex"/>
    <property type="evidence" value="ECO:0007669"/>
    <property type="project" value="TreeGrafter"/>
</dbReference>
<dbReference type="SMART" id="SM00862">
    <property type="entry name" value="Trans_reg_C"/>
    <property type="match status" value="1"/>
</dbReference>
<dbReference type="GO" id="GO:0005829">
    <property type="term" value="C:cytosol"/>
    <property type="evidence" value="ECO:0007669"/>
    <property type="project" value="TreeGrafter"/>
</dbReference>
<dbReference type="EMBL" id="QAXS01000004">
    <property type="protein sequence ID" value="PTW01716.1"/>
    <property type="molecule type" value="Genomic_DNA"/>
</dbReference>
<evidence type="ECO:0000256" key="9">
    <source>
        <dbReference type="PROSITE-ProRule" id="PRU01091"/>
    </source>
</evidence>
<gene>
    <name evidence="12" type="ORF">C8C76_10470</name>
</gene>
<dbReference type="GO" id="GO:0006355">
    <property type="term" value="P:regulation of DNA-templated transcription"/>
    <property type="evidence" value="ECO:0007669"/>
    <property type="project" value="InterPro"/>
</dbReference>
<dbReference type="InterPro" id="IPR001867">
    <property type="entry name" value="OmpR/PhoB-type_DNA-bd"/>
</dbReference>
<dbReference type="Proteomes" id="UP000244089">
    <property type="component" value="Unassembled WGS sequence"/>
</dbReference>
<feature type="DNA-binding region" description="OmpR/PhoB-type" evidence="9">
    <location>
        <begin position="124"/>
        <end position="223"/>
    </location>
</feature>